<dbReference type="Proteomes" id="UP000298416">
    <property type="component" value="Unassembled WGS sequence"/>
</dbReference>
<dbReference type="InterPro" id="IPR011256">
    <property type="entry name" value="Reg_factor_effector_dom_sf"/>
</dbReference>
<dbReference type="Gene3D" id="3.20.80.10">
    <property type="entry name" value="Regulatory factor, effector binding domain"/>
    <property type="match status" value="1"/>
</dbReference>
<gene>
    <name evidence="1" type="ORF">SASPL_112703</name>
</gene>
<dbReference type="AlphaFoldDB" id="A0A8X8Y9A2"/>
<organism evidence="1">
    <name type="scientific">Salvia splendens</name>
    <name type="common">Scarlet sage</name>
    <dbReference type="NCBI Taxonomy" id="180675"/>
    <lineage>
        <taxon>Eukaryota</taxon>
        <taxon>Viridiplantae</taxon>
        <taxon>Streptophyta</taxon>
        <taxon>Embryophyta</taxon>
        <taxon>Tracheophyta</taxon>
        <taxon>Spermatophyta</taxon>
        <taxon>Magnoliopsida</taxon>
        <taxon>eudicotyledons</taxon>
        <taxon>Gunneridae</taxon>
        <taxon>Pentapetalae</taxon>
        <taxon>asterids</taxon>
        <taxon>lamiids</taxon>
        <taxon>Lamiales</taxon>
        <taxon>Lamiaceae</taxon>
        <taxon>Nepetoideae</taxon>
        <taxon>Mentheae</taxon>
        <taxon>Salviinae</taxon>
        <taxon>Salvia</taxon>
        <taxon>Salvia subgen. Calosphace</taxon>
        <taxon>core Calosphace</taxon>
    </lineage>
</organism>
<dbReference type="SUPFAM" id="SSF55136">
    <property type="entry name" value="Probable bacterial effector-binding domain"/>
    <property type="match status" value="1"/>
</dbReference>
<proteinExistence type="predicted"/>
<protein>
    <submittedName>
        <fullName evidence="1">Uncharacterized protein</fullName>
    </submittedName>
</protein>
<evidence type="ECO:0000313" key="1">
    <source>
        <dbReference type="EMBL" id="KAG6428451.1"/>
    </source>
</evidence>
<accession>A0A8X8Y9A2</accession>
<evidence type="ECO:0000313" key="2">
    <source>
        <dbReference type="Proteomes" id="UP000298416"/>
    </source>
</evidence>
<reference evidence="1" key="2">
    <citation type="submission" date="2020-08" db="EMBL/GenBank/DDBJ databases">
        <title>Plant Genome Project.</title>
        <authorList>
            <person name="Zhang R.-G."/>
        </authorList>
    </citation>
    <scope>NUCLEOTIDE SEQUENCE</scope>
    <source>
        <strain evidence="1">Huo1</strain>
        <tissue evidence="1">Leaf</tissue>
    </source>
</reference>
<sequence length="172" mass="19722">MKFVLLPWKPELVFTGTSVMGINAHNMKLCTHVDSWDSIQNNDHFSIEGFLDMVKQVWSHRVFALLRVYKTPDVETPRYRILKRTANYELSKQVVTSCLCLPALNEAEVSLRKVEEGIAAVLKFSGKADEEIFRDKEKSLRQNLAALELFEICKRVSDSVLFRVESAGLEEE</sequence>
<keyword evidence="2" id="KW-1185">Reference proteome</keyword>
<name>A0A8X8Y9A2_SALSN</name>
<dbReference type="EMBL" id="PNBA02000004">
    <property type="protein sequence ID" value="KAG6428451.1"/>
    <property type="molecule type" value="Genomic_DNA"/>
</dbReference>
<comment type="caution">
    <text evidence="1">The sequence shown here is derived from an EMBL/GenBank/DDBJ whole genome shotgun (WGS) entry which is preliminary data.</text>
</comment>
<reference evidence="1" key="1">
    <citation type="submission" date="2018-01" db="EMBL/GenBank/DDBJ databases">
        <authorList>
            <person name="Mao J.F."/>
        </authorList>
    </citation>
    <scope>NUCLEOTIDE SEQUENCE</scope>
    <source>
        <strain evidence="1">Huo1</strain>
        <tissue evidence="1">Leaf</tissue>
    </source>
</reference>